<dbReference type="InterPro" id="IPR003169">
    <property type="entry name" value="GYF"/>
</dbReference>
<dbReference type="InterPro" id="IPR045894">
    <property type="entry name" value="At5g08430-like"/>
</dbReference>
<feature type="domain" description="GYF" evidence="2">
    <location>
        <begin position="213"/>
        <end position="267"/>
    </location>
</feature>
<sequence length="273" mass="29474">MDSKELLESEEERSMLLKELPKVISDAKVDCDGASWQSENAAGVNEGNGNPSDKMSEGEDEGTGVFSILKTRKRGRPKGKKAQPNKDVAPTEENVAVDHQAGGTAGLEENSQGLEISVRLSELLSTNLPARQEQFPDAWISPNSAGNIAVDHQAGGTAGHEGNIAVDHQAGGTAGHEEPGQPLKKHEANVIDLDDSDEEETAEQKKQTSVLPMSQWLYKDPQGVTQGPFPLSFLRAWSKQGFFERSFMVWQSGQDPNDAALLTVVLRSAFPDA</sequence>
<evidence type="ECO:0000313" key="3">
    <source>
        <dbReference type="EMBL" id="KAG9442290.1"/>
    </source>
</evidence>
<dbReference type="Pfam" id="PF02213">
    <property type="entry name" value="GYF"/>
    <property type="match status" value="1"/>
</dbReference>
<evidence type="ECO:0000256" key="1">
    <source>
        <dbReference type="SAM" id="MobiDB-lite"/>
    </source>
</evidence>
<dbReference type="PROSITE" id="PS50829">
    <property type="entry name" value="GYF"/>
    <property type="match status" value="1"/>
</dbReference>
<protein>
    <recommendedName>
        <fullName evidence="2">GYF domain-containing protein</fullName>
    </recommendedName>
</protein>
<feature type="compositionally biased region" description="Basic residues" evidence="1">
    <location>
        <begin position="70"/>
        <end position="83"/>
    </location>
</feature>
<reference evidence="3 4" key="1">
    <citation type="submission" date="2021-07" db="EMBL/GenBank/DDBJ databases">
        <title>The Aristolochia fimbriata genome: insights into angiosperm evolution, floral development and chemical biosynthesis.</title>
        <authorList>
            <person name="Jiao Y."/>
        </authorList>
    </citation>
    <scope>NUCLEOTIDE SEQUENCE [LARGE SCALE GENOMIC DNA]</scope>
    <source>
        <strain evidence="3">IBCAS-2021</strain>
        <tissue evidence="3">Leaf</tissue>
    </source>
</reference>
<name>A0AAV7E056_ARIFI</name>
<keyword evidence="4" id="KW-1185">Reference proteome</keyword>
<feature type="region of interest" description="Disordered" evidence="1">
    <location>
        <begin position="34"/>
        <end position="94"/>
    </location>
</feature>
<evidence type="ECO:0000259" key="2">
    <source>
        <dbReference type="PROSITE" id="PS50829"/>
    </source>
</evidence>
<gene>
    <name evidence="3" type="ORF">H6P81_018144</name>
</gene>
<dbReference type="Proteomes" id="UP000825729">
    <property type="component" value="Unassembled WGS sequence"/>
</dbReference>
<comment type="caution">
    <text evidence="3">The sequence shown here is derived from an EMBL/GenBank/DDBJ whole genome shotgun (WGS) entry which is preliminary data.</text>
</comment>
<feature type="compositionally biased region" description="Low complexity" evidence="1">
    <location>
        <begin position="39"/>
        <end position="50"/>
    </location>
</feature>
<dbReference type="AlphaFoldDB" id="A0AAV7E056"/>
<evidence type="ECO:0000313" key="4">
    <source>
        <dbReference type="Proteomes" id="UP000825729"/>
    </source>
</evidence>
<accession>A0AAV7E056</accession>
<organism evidence="3 4">
    <name type="scientific">Aristolochia fimbriata</name>
    <name type="common">White veined hardy Dutchman's pipe vine</name>
    <dbReference type="NCBI Taxonomy" id="158543"/>
    <lineage>
        <taxon>Eukaryota</taxon>
        <taxon>Viridiplantae</taxon>
        <taxon>Streptophyta</taxon>
        <taxon>Embryophyta</taxon>
        <taxon>Tracheophyta</taxon>
        <taxon>Spermatophyta</taxon>
        <taxon>Magnoliopsida</taxon>
        <taxon>Magnoliidae</taxon>
        <taxon>Piperales</taxon>
        <taxon>Aristolochiaceae</taxon>
        <taxon>Aristolochia</taxon>
    </lineage>
</organism>
<dbReference type="InterPro" id="IPR035445">
    <property type="entry name" value="GYF-like_dom_sf"/>
</dbReference>
<dbReference type="SUPFAM" id="SSF55277">
    <property type="entry name" value="GYF domain"/>
    <property type="match status" value="1"/>
</dbReference>
<proteinExistence type="predicted"/>
<dbReference type="PANTHER" id="PTHR46851">
    <property type="entry name" value="OS01G0884500 PROTEIN"/>
    <property type="match status" value="1"/>
</dbReference>
<dbReference type="SMART" id="SM00444">
    <property type="entry name" value="GYF"/>
    <property type="match status" value="1"/>
</dbReference>
<dbReference type="Gene3D" id="3.30.1490.40">
    <property type="match status" value="1"/>
</dbReference>
<dbReference type="PANTHER" id="PTHR46851:SF11">
    <property type="entry name" value="GYF DOMAIN-CONTAINING PROTEIN"/>
    <property type="match status" value="1"/>
</dbReference>
<dbReference type="EMBL" id="JAINDJ010000007">
    <property type="protein sequence ID" value="KAG9442290.1"/>
    <property type="molecule type" value="Genomic_DNA"/>
</dbReference>